<dbReference type="EMBL" id="LR724547">
    <property type="protein sequence ID" value="VWO95146.1"/>
    <property type="molecule type" value="Genomic_DNA"/>
</dbReference>
<evidence type="ECO:0000313" key="1">
    <source>
        <dbReference type="EMBL" id="VWO95146.1"/>
    </source>
</evidence>
<organism evidence="1">
    <name type="scientific">Ganoderma boninense</name>
    <dbReference type="NCBI Taxonomy" id="34458"/>
    <lineage>
        <taxon>Eukaryota</taxon>
        <taxon>Fungi</taxon>
        <taxon>Dikarya</taxon>
        <taxon>Basidiomycota</taxon>
        <taxon>Agaricomycotina</taxon>
        <taxon>Agaricomycetes</taxon>
        <taxon>Polyporales</taxon>
        <taxon>Polyporaceae</taxon>
        <taxon>Ganoderma</taxon>
    </lineage>
</organism>
<gene>
    <name evidence="1" type="primary">Q8ZMX2</name>
</gene>
<name>A0A5K1JVQ2_9APHY</name>
<dbReference type="GO" id="GO:0016746">
    <property type="term" value="F:acyltransferase activity"/>
    <property type="evidence" value="ECO:0007669"/>
    <property type="project" value="UniProtKB-KW"/>
</dbReference>
<dbReference type="EC" id="2.3.1.-" evidence="1"/>
<protein>
    <submittedName>
        <fullName evidence="1">Peptidyl-lysine N-acetyltransferase Pat )</fullName>
        <ecNumber evidence="1">2.3.1.-</ecNumber>
    </submittedName>
</protein>
<dbReference type="InterPro" id="IPR032675">
    <property type="entry name" value="LRR_dom_sf"/>
</dbReference>
<dbReference type="AlphaFoldDB" id="A0A5K1JVQ2"/>
<proteinExistence type="predicted"/>
<reference evidence="1" key="1">
    <citation type="submission" date="2019-10" db="EMBL/GenBank/DDBJ databases">
        <authorList>
            <person name="Nor Muhammad N."/>
        </authorList>
    </citation>
    <scope>NUCLEOTIDE SEQUENCE</scope>
</reference>
<accession>A0A5K1JVQ2</accession>
<keyword evidence="1" id="KW-0012">Acyltransferase</keyword>
<dbReference type="Gene3D" id="3.80.10.10">
    <property type="entry name" value="Ribonuclease Inhibitor"/>
    <property type="match status" value="1"/>
</dbReference>
<sequence length="324" mass="35588">MLRLVNPSIRKFGVYFPQASQADVERLGRGLARMFPSMRNLEAASPPLRRLELGPTRVEIDHLCPLSALPHLEHLAISLGAREPPNLRIALPELRSLAVSCDGFGVIGAVLAHVEMPQLQTFSLTETHENSSDMSRELPAHLRTLVAKYLLAPLLVRRAMRRLVLCLWFEGPVVPFTPAFHAIAEAWPDLETFSLKGMGDSDADDGDGGGGMPPLEQYADLGSVVAFARHCPRLCSLHIPLVQLDPSFEAESSDAESATADRLAHLEAPAPHYWLRELIVEQVQDDPGPGHSEEGEDRQGDRELGLARLRGLLGKVFPFASIRC</sequence>
<keyword evidence="1" id="KW-0808">Transferase</keyword>